<keyword evidence="5 7" id="KW-1015">Disulfide bond</keyword>
<evidence type="ECO:0000256" key="4">
    <source>
        <dbReference type="ARBA" id="ARBA00022737"/>
    </source>
</evidence>
<name>B7QFM8_IXOSC</name>
<feature type="domain" description="Sushi" evidence="11">
    <location>
        <begin position="581"/>
        <end position="639"/>
    </location>
</feature>
<dbReference type="SMART" id="SM00042">
    <property type="entry name" value="CUB"/>
    <property type="match status" value="2"/>
</dbReference>
<dbReference type="OrthoDB" id="430340at2759"/>
<evidence type="ECO:0000313" key="13">
    <source>
        <dbReference type="EnsemblMetazoa" id="ISCW022021-PA"/>
    </source>
</evidence>
<dbReference type="Pfam" id="PF00084">
    <property type="entry name" value="Sushi"/>
    <property type="match status" value="5"/>
</dbReference>
<feature type="domain" description="CUB" evidence="8">
    <location>
        <begin position="164"/>
        <end position="276"/>
    </location>
</feature>
<dbReference type="SUPFAM" id="SSF49854">
    <property type="entry name" value="Spermadhesin, CUB domain"/>
    <property type="match status" value="3"/>
</dbReference>
<reference evidence="12 14" key="1">
    <citation type="submission" date="2008-03" db="EMBL/GenBank/DDBJ databases">
        <title>Annotation of Ixodes scapularis.</title>
        <authorList>
            <consortium name="Ixodes scapularis Genome Project Consortium"/>
            <person name="Caler E."/>
            <person name="Hannick L.I."/>
            <person name="Bidwell S."/>
            <person name="Joardar V."/>
            <person name="Thiagarajan M."/>
            <person name="Amedeo P."/>
            <person name="Galinsky K.J."/>
            <person name="Schobel S."/>
            <person name="Inman J."/>
            <person name="Hostetler J."/>
            <person name="Miller J."/>
            <person name="Hammond M."/>
            <person name="Megy K."/>
            <person name="Lawson D."/>
            <person name="Kodira C."/>
            <person name="Sutton G."/>
            <person name="Meyer J."/>
            <person name="Hill C.A."/>
            <person name="Birren B."/>
            <person name="Nene V."/>
            <person name="Collins F."/>
            <person name="Alarcon-Chaidez F."/>
            <person name="Wikel S."/>
            <person name="Strausberg R."/>
        </authorList>
    </citation>
    <scope>NUCLEOTIDE SEQUENCE [LARGE SCALE GENOMIC DNA]</scope>
    <source>
        <strain evidence="14">Wikel</strain>
        <strain evidence="12">Wikel colony</strain>
    </source>
</reference>
<evidence type="ECO:0000256" key="5">
    <source>
        <dbReference type="ARBA" id="ARBA00023157"/>
    </source>
</evidence>
<dbReference type="PROSITE" id="PS01187">
    <property type="entry name" value="EGF_CA"/>
    <property type="match status" value="1"/>
</dbReference>
<dbReference type="Pfam" id="PF07645">
    <property type="entry name" value="EGF_CA"/>
    <property type="match status" value="1"/>
</dbReference>
<evidence type="ECO:0000256" key="6">
    <source>
        <dbReference type="PROSITE-ProRule" id="PRU00059"/>
    </source>
</evidence>
<dbReference type="SUPFAM" id="SSF57535">
    <property type="entry name" value="Complement control module/SCR domain"/>
    <property type="match status" value="6"/>
</dbReference>
<dbReference type="CDD" id="cd00054">
    <property type="entry name" value="EGF_CA"/>
    <property type="match status" value="1"/>
</dbReference>
<dbReference type="InterPro" id="IPR003410">
    <property type="entry name" value="HYR_dom"/>
</dbReference>
<dbReference type="PANTHER" id="PTHR45656:SF4">
    <property type="entry name" value="PROTEIN CBR-CLEC-78"/>
    <property type="match status" value="1"/>
</dbReference>
<evidence type="ECO:0000313" key="14">
    <source>
        <dbReference type="Proteomes" id="UP000001555"/>
    </source>
</evidence>
<dbReference type="Proteomes" id="UP000001555">
    <property type="component" value="Unassembled WGS sequence"/>
</dbReference>
<feature type="disulfide bond" evidence="7">
    <location>
        <begin position="399"/>
        <end position="442"/>
    </location>
</feature>
<dbReference type="PROSITE" id="PS50022">
    <property type="entry name" value="FA58C_3"/>
    <property type="match status" value="1"/>
</dbReference>
<evidence type="ECO:0000259" key="11">
    <source>
        <dbReference type="PROSITE" id="PS50923"/>
    </source>
</evidence>
<dbReference type="EnsemblMetazoa" id="ISCW022021-RA">
    <property type="protein sequence ID" value="ISCW022021-PA"/>
    <property type="gene ID" value="ISCW022021"/>
</dbReference>
<dbReference type="InParanoid" id="B7QFM8"/>
<dbReference type="EMBL" id="DS926387">
    <property type="protein sequence ID" value="EEC17650.1"/>
    <property type="molecule type" value="Genomic_DNA"/>
</dbReference>
<dbReference type="CDD" id="cd00033">
    <property type="entry name" value="CCP"/>
    <property type="match status" value="4"/>
</dbReference>
<evidence type="ECO:0000256" key="1">
    <source>
        <dbReference type="ARBA" id="ARBA00022536"/>
    </source>
</evidence>
<keyword evidence="12" id="KW-0378">Hydrolase</keyword>
<gene>
    <name evidence="12" type="ORF">IscW_ISCW022021</name>
</gene>
<organism>
    <name type="scientific">Ixodes scapularis</name>
    <name type="common">Black-legged tick</name>
    <name type="synonym">Deer tick</name>
    <dbReference type="NCBI Taxonomy" id="6945"/>
    <lineage>
        <taxon>Eukaryota</taxon>
        <taxon>Metazoa</taxon>
        <taxon>Ecdysozoa</taxon>
        <taxon>Arthropoda</taxon>
        <taxon>Chelicerata</taxon>
        <taxon>Arachnida</taxon>
        <taxon>Acari</taxon>
        <taxon>Parasitiformes</taxon>
        <taxon>Ixodida</taxon>
        <taxon>Ixodoidea</taxon>
        <taxon>Ixodidae</taxon>
        <taxon>Ixodinae</taxon>
        <taxon>Ixodes</taxon>
    </lineage>
</organism>
<dbReference type="Gene3D" id="2.10.70.10">
    <property type="entry name" value="Complement Module, domain 1"/>
    <property type="match status" value="7"/>
</dbReference>
<evidence type="ECO:0000259" key="9">
    <source>
        <dbReference type="PROSITE" id="PS50022"/>
    </source>
</evidence>
<dbReference type="InterPro" id="IPR035914">
    <property type="entry name" value="Sperma_CUB_dom_sf"/>
</dbReference>
<dbReference type="InterPro" id="IPR049883">
    <property type="entry name" value="NOTCH1_EGF-like"/>
</dbReference>
<keyword evidence="2 7" id="KW-0768">Sushi</keyword>
<evidence type="ECO:0000256" key="7">
    <source>
        <dbReference type="PROSITE-ProRule" id="PRU00302"/>
    </source>
</evidence>
<dbReference type="Gene3D" id="2.60.120.290">
    <property type="entry name" value="Spermadhesin, CUB domain"/>
    <property type="match status" value="3"/>
</dbReference>
<keyword evidence="4" id="KW-0677">Repeat</keyword>
<dbReference type="CDD" id="cd00041">
    <property type="entry name" value="CUB"/>
    <property type="match status" value="2"/>
</dbReference>
<dbReference type="SMART" id="SM00032">
    <property type="entry name" value="CCP"/>
    <property type="match status" value="7"/>
</dbReference>
<accession>B7QFM8</accession>
<feature type="disulfide bond" evidence="7">
    <location>
        <begin position="522"/>
        <end position="565"/>
    </location>
</feature>
<dbReference type="STRING" id="6945.B7QFM8"/>
<feature type="domain" description="Sushi" evidence="11">
    <location>
        <begin position="397"/>
        <end position="458"/>
    </location>
</feature>
<feature type="domain" description="Sushi" evidence="11">
    <location>
        <begin position="1278"/>
        <end position="1344"/>
    </location>
</feature>
<sequence length="1435" mass="156242">MLVSETHCTAPELSQGRGKGLRSVDDLSTNTLESSSGYFIPKYVGYWALNQPRPKDGQCVQARMTERTQEWHLAPCEALLPFICQVPACPEEFETEANFDTVQVLSGGRTEESSVSLVTLSGKQDLNAKSFMTASNLMIIKFRTDASAEKRGFRASWKTEPVKCGGELMAQPSAQVLNSPMYPEPYPGGLECLWVITAPASKIISLEIVDLDLEPAKDSILVRDGSLPSDPLLNTLTGPATENPQFIMSTRNRLYLYFRSSFGDSRKGFSIRFRSGGLNFLMRSCEVDIASTSGNVSSPAFGVDKYPPNQVCAYRITRPGGGPVSLKFEKFAVAPDDFVQIYDGPDTRNGIRLHPGQGYTGTNRPTLTLTASSGQMFVTFTSNPLNTAAGWLASFSADCPLLTVGEGALASSRETTFGAKVTYVCPAGQEFSNGMSKIVAECMPGGKWSVGSIPRCQERYCGAVPQIDSGFAVAATNVTYRGQATYQCYAGFAFTGGFPTQTIRCNEEGNWVNLPTCLASSCPPLPEAPHTVHTILNGGGKNYGTVVRFECEPGYHRTGYPVIVCKSDGQWSAAPPTCKRAQCLDLPAIENGFVMDARRAYYFEDEAKVQCHKGYRLEGNHVITCGPNQTFTNLPTCRDCRPVGDLGLSNAAIPDTSIKVSGTEGGYHKNTVVRDDGSQAFPLSVRIQYTDDLTDLFKDFADPSGKAHEFRLTPNGGSGLAVVNLPLPFEARYVRVLIVEYVGAPCMRLELMGCSRQDCLDINECVHKNGGCDQRCINSPGSFNCLCNVGYDLYTSNGTNGFAIVASETGTKDGDMYRINKTCVPKMCSTLDNPLNGQILSTKSLYHFGDTVHFQCNFGYIMIGTTTLTCTSGGNWNGTVPSCQIATCPVLDDDATQGLSVRSNAAADHVVFKKNVTVTCNEVGRPLRETATAGFRQCVYNPSDGRADYWLSGAPPECRRPVCDDPGRPPDGYQIATSFEQGSEVLFACNRPGYVPYTTDPITCVKSAECKVVKPLGLAAGTIPDSAINATSHRSNYEPKNFNLTSRDSKNYGELTVIPLPLSVRARYVILGIVSYNKNPCLKFELMGCEDTEEDVLLGYDSGYPICVDREPPTFLNCPTHPLVLERTPSGHVPVNFSIPKAIDNSGRIARFEVRPLGFRPPAVVFEDSVVEYLAYDFDGNVAVCTINITVPDYTPPSLTCPQSYVVELTERQESYLVNFNETRRFINATDKSGSVDITLTPESAVIPIGGYRNVTVTGTDRFGNQAFCYFQVSVQATTCVAWSLAPPTNGVVNCLPNEENTGYRCLATCNNGFKFTDGEQAKTYECANKEQWSPSSIIPDCVPEDTNQAAYDVIASVEYRAGGALSAVCLNHYVSYVSTYYSSLNRLLSERCSAINVQMDISFHNTSIRTRGENEVRTSPGALPEISSALHCTY</sequence>
<dbReference type="Gene3D" id="2.60.120.260">
    <property type="entry name" value="Galactose-binding domain-like"/>
    <property type="match status" value="1"/>
</dbReference>
<dbReference type="VEuPathDB" id="VectorBase:ISCI022021"/>
<dbReference type="Pfam" id="PF02494">
    <property type="entry name" value="HYR"/>
    <property type="match status" value="2"/>
</dbReference>
<protein>
    <submittedName>
        <fullName evidence="12 13">Complement factor H, putative</fullName>
        <ecNumber evidence="12">3.4.21.42</ecNumber>
    </submittedName>
</protein>
<dbReference type="InterPro" id="IPR000859">
    <property type="entry name" value="CUB_dom"/>
</dbReference>
<evidence type="ECO:0000259" key="10">
    <source>
        <dbReference type="PROSITE" id="PS50825"/>
    </source>
</evidence>
<keyword evidence="1" id="KW-0245">EGF-like domain</keyword>
<keyword evidence="14" id="KW-1185">Reference proteome</keyword>
<dbReference type="PROSITE" id="PS50923">
    <property type="entry name" value="SUSHI"/>
    <property type="match status" value="6"/>
</dbReference>
<dbReference type="HOGENOM" id="CLU_004635_0_0_1"/>
<evidence type="ECO:0000313" key="12">
    <source>
        <dbReference type="EMBL" id="EEC17650.1"/>
    </source>
</evidence>
<dbReference type="PROSITE" id="PS01180">
    <property type="entry name" value="CUB"/>
    <property type="match status" value="2"/>
</dbReference>
<dbReference type="Pfam" id="PF00431">
    <property type="entry name" value="CUB"/>
    <property type="match status" value="2"/>
</dbReference>
<dbReference type="SUPFAM" id="SSF57196">
    <property type="entry name" value="EGF/Laminin"/>
    <property type="match status" value="1"/>
</dbReference>
<feature type="disulfide bond" evidence="7">
    <location>
        <begin position="551"/>
        <end position="578"/>
    </location>
</feature>
<dbReference type="InterPro" id="IPR001881">
    <property type="entry name" value="EGF-like_Ca-bd_dom"/>
</dbReference>
<reference evidence="13" key="2">
    <citation type="submission" date="2020-05" db="UniProtKB">
        <authorList>
            <consortium name="EnsemblMetazoa"/>
        </authorList>
    </citation>
    <scope>IDENTIFICATION</scope>
    <source>
        <strain evidence="13">wikel</strain>
    </source>
</reference>
<evidence type="ECO:0000259" key="8">
    <source>
        <dbReference type="PROSITE" id="PS01180"/>
    </source>
</evidence>
<evidence type="ECO:0000256" key="3">
    <source>
        <dbReference type="ARBA" id="ARBA00022729"/>
    </source>
</evidence>
<evidence type="ECO:0000256" key="2">
    <source>
        <dbReference type="ARBA" id="ARBA00022659"/>
    </source>
</evidence>
<feature type="domain" description="Sushi" evidence="11">
    <location>
        <begin position="459"/>
        <end position="519"/>
    </location>
</feature>
<feature type="domain" description="F5/8 type C" evidence="9">
    <location>
        <begin position="684"/>
        <end position="754"/>
    </location>
</feature>
<dbReference type="InterPro" id="IPR018097">
    <property type="entry name" value="EGF_Ca-bd_CS"/>
</dbReference>
<feature type="domain" description="HYR" evidence="10">
    <location>
        <begin position="1108"/>
        <end position="1193"/>
    </location>
</feature>
<keyword evidence="3" id="KW-0732">Signal</keyword>
<comment type="caution">
    <text evidence="7">Lacks conserved residue(s) required for the propagation of feature annotation.</text>
</comment>
<dbReference type="VEuPathDB" id="VectorBase:ISCW022021"/>
<dbReference type="PaxDb" id="6945-B7QFM8"/>
<feature type="domain" description="HYR" evidence="10">
    <location>
        <begin position="1194"/>
        <end position="1277"/>
    </location>
</feature>
<dbReference type="GO" id="GO:0004252">
    <property type="term" value="F:serine-type endopeptidase activity"/>
    <property type="evidence" value="ECO:0007669"/>
    <property type="project" value="UniProtKB-EC"/>
</dbReference>
<feature type="disulfide bond" evidence="7">
    <location>
        <begin position="856"/>
        <end position="883"/>
    </location>
</feature>
<feature type="domain" description="Sushi" evidence="11">
    <location>
        <begin position="520"/>
        <end position="580"/>
    </location>
</feature>
<dbReference type="EMBL" id="ABJB010738946">
    <property type="status" value="NOT_ANNOTATED_CDS"/>
    <property type="molecule type" value="Genomic_DNA"/>
</dbReference>
<proteinExistence type="predicted"/>
<dbReference type="InterPro" id="IPR035976">
    <property type="entry name" value="Sushi/SCR/CCP_sf"/>
</dbReference>
<dbReference type="GO" id="GO:0005509">
    <property type="term" value="F:calcium ion binding"/>
    <property type="evidence" value="ECO:0007669"/>
    <property type="project" value="InterPro"/>
</dbReference>
<dbReference type="InterPro" id="IPR016187">
    <property type="entry name" value="CTDL_fold"/>
</dbReference>
<dbReference type="VEuPathDB" id="VectorBase:ISCP_002334"/>
<dbReference type="EMBL" id="ABJB010450448">
    <property type="status" value="NOT_ANNOTATED_CDS"/>
    <property type="molecule type" value="Genomic_DNA"/>
</dbReference>
<dbReference type="EC" id="3.4.21.42" evidence="12"/>
<feature type="domain" description="CUB" evidence="8">
    <location>
        <begin position="285"/>
        <end position="398"/>
    </location>
</feature>
<dbReference type="InterPro" id="IPR000421">
    <property type="entry name" value="FA58C"/>
</dbReference>
<feature type="domain" description="Sushi" evidence="11">
    <location>
        <begin position="826"/>
        <end position="885"/>
    </location>
</feature>
<dbReference type="SMART" id="SM00179">
    <property type="entry name" value="EGF_CA"/>
    <property type="match status" value="1"/>
</dbReference>
<dbReference type="FunFam" id="2.10.70.10:FF:000014">
    <property type="entry name" value="Membrane cofactor protein"/>
    <property type="match status" value="1"/>
</dbReference>
<dbReference type="Gene3D" id="2.10.25.10">
    <property type="entry name" value="Laminin"/>
    <property type="match status" value="1"/>
</dbReference>
<dbReference type="SUPFAM" id="SSF56436">
    <property type="entry name" value="C-type lectin-like"/>
    <property type="match status" value="1"/>
</dbReference>
<feature type="disulfide bond" evidence="6">
    <location>
        <begin position="285"/>
        <end position="312"/>
    </location>
</feature>
<dbReference type="InterPro" id="IPR051277">
    <property type="entry name" value="SEZ6_CSMD_C4BPB_Regulators"/>
</dbReference>
<dbReference type="InterPro" id="IPR000436">
    <property type="entry name" value="Sushi_SCR_CCP_dom"/>
</dbReference>
<dbReference type="PANTHER" id="PTHR45656">
    <property type="entry name" value="PROTEIN CBR-CLEC-78"/>
    <property type="match status" value="1"/>
</dbReference>
<dbReference type="InterPro" id="IPR008979">
    <property type="entry name" value="Galactose-bd-like_sf"/>
</dbReference>
<dbReference type="SUPFAM" id="SSF49785">
    <property type="entry name" value="Galactose-binding domain-like"/>
    <property type="match status" value="2"/>
</dbReference>
<dbReference type="PROSITE" id="PS50825">
    <property type="entry name" value="HYR"/>
    <property type="match status" value="2"/>
</dbReference>